<accession>A0A7W7NY40</accession>
<dbReference type="PANTHER" id="PTHR42733">
    <property type="entry name" value="DJ-1 PROTEIN"/>
    <property type="match status" value="1"/>
</dbReference>
<keyword evidence="3" id="KW-0645">Protease</keyword>
<evidence type="ECO:0000313" key="4">
    <source>
        <dbReference type="Proteomes" id="UP000555448"/>
    </source>
</evidence>
<dbReference type="InterPro" id="IPR029062">
    <property type="entry name" value="Class_I_gatase-like"/>
</dbReference>
<dbReference type="Proteomes" id="UP000555448">
    <property type="component" value="Unassembled WGS sequence"/>
</dbReference>
<dbReference type="Pfam" id="PF01965">
    <property type="entry name" value="DJ-1_PfpI"/>
    <property type="match status" value="1"/>
</dbReference>
<protein>
    <submittedName>
        <fullName evidence="3">Protease I</fullName>
        <ecNumber evidence="3">3.2.-.-</ecNumber>
    </submittedName>
</protein>
<dbReference type="PANTHER" id="PTHR42733:SF12">
    <property type="entry name" value="PROTEINASE"/>
    <property type="match status" value="1"/>
</dbReference>
<comment type="similarity">
    <text evidence="1">Belongs to the peptidase C56 family.</text>
</comment>
<dbReference type="InterPro" id="IPR006286">
    <property type="entry name" value="C56_PfpI-like"/>
</dbReference>
<sequence>MAKKVLIIATDGFEQVELTDPKKALEDAGIETTVASPTETTKPGEIKGWKFTDWGDSVKVDQTLDQVSAEEFDALLLPGGQINPDKLRLQYKAVSLVKQFVSAGKPVAAICHGPWLLVEADVVKGKTVTSWPSIRTDLRNAGANVVDQEVAIDGQLITSRKPEDIPAFSKALIEAVNAKVEA</sequence>
<dbReference type="Gene3D" id="3.40.50.880">
    <property type="match status" value="1"/>
</dbReference>
<dbReference type="PROSITE" id="PS51276">
    <property type="entry name" value="PEPTIDASE_C56_PFPI"/>
    <property type="match status" value="1"/>
</dbReference>
<dbReference type="GO" id="GO:0016798">
    <property type="term" value="F:hydrolase activity, acting on glycosyl bonds"/>
    <property type="evidence" value="ECO:0007669"/>
    <property type="project" value="UniProtKB-KW"/>
</dbReference>
<evidence type="ECO:0000313" key="3">
    <source>
        <dbReference type="EMBL" id="MBB4859835.1"/>
    </source>
</evidence>
<dbReference type="NCBIfam" id="TIGR01382">
    <property type="entry name" value="PfpI"/>
    <property type="match status" value="1"/>
</dbReference>
<comment type="caution">
    <text evidence="3">The sequence shown here is derived from an EMBL/GenBank/DDBJ whole genome shotgun (WGS) entry which is preliminary data.</text>
</comment>
<dbReference type="GO" id="GO:0006508">
    <property type="term" value="P:proteolysis"/>
    <property type="evidence" value="ECO:0007669"/>
    <property type="project" value="UniProtKB-KW"/>
</dbReference>
<dbReference type="EMBL" id="JACHLR010000014">
    <property type="protein sequence ID" value="MBB4859835.1"/>
    <property type="molecule type" value="Genomic_DNA"/>
</dbReference>
<reference evidence="3 4" key="1">
    <citation type="submission" date="2020-08" db="EMBL/GenBank/DDBJ databases">
        <title>Functional genomics of gut bacteria from endangered species of beetles.</title>
        <authorList>
            <person name="Carlos-Shanley C."/>
        </authorList>
    </citation>
    <scope>NUCLEOTIDE SEQUENCE [LARGE SCALE GENOMIC DNA]</scope>
    <source>
        <strain evidence="3 4">S00245</strain>
    </source>
</reference>
<keyword evidence="3" id="KW-0378">Hydrolase</keyword>
<dbReference type="EC" id="3.2.-.-" evidence="3"/>
<feature type="domain" description="DJ-1/PfpI" evidence="2">
    <location>
        <begin position="3"/>
        <end position="174"/>
    </location>
</feature>
<organism evidence="3 4">
    <name type="scientific">Novosphingobium chloroacetimidivorans</name>
    <dbReference type="NCBI Taxonomy" id="1428314"/>
    <lineage>
        <taxon>Bacteria</taxon>
        <taxon>Pseudomonadati</taxon>
        <taxon>Pseudomonadota</taxon>
        <taxon>Alphaproteobacteria</taxon>
        <taxon>Sphingomonadales</taxon>
        <taxon>Sphingomonadaceae</taxon>
        <taxon>Novosphingobium</taxon>
    </lineage>
</organism>
<dbReference type="SUPFAM" id="SSF52317">
    <property type="entry name" value="Class I glutamine amidotransferase-like"/>
    <property type="match status" value="1"/>
</dbReference>
<dbReference type="InterPro" id="IPR002818">
    <property type="entry name" value="DJ-1/PfpI"/>
</dbReference>
<proteinExistence type="inferred from homology"/>
<dbReference type="AlphaFoldDB" id="A0A7W7NY40"/>
<keyword evidence="3" id="KW-0326">Glycosidase</keyword>
<evidence type="ECO:0000256" key="1">
    <source>
        <dbReference type="ARBA" id="ARBA00008542"/>
    </source>
</evidence>
<dbReference type="RefSeq" id="WP_184247482.1">
    <property type="nucleotide sequence ID" value="NZ_JACHLR010000014.1"/>
</dbReference>
<evidence type="ECO:0000259" key="2">
    <source>
        <dbReference type="Pfam" id="PF01965"/>
    </source>
</evidence>
<keyword evidence="4" id="KW-1185">Reference proteome</keyword>
<dbReference type="GO" id="GO:0008233">
    <property type="term" value="F:peptidase activity"/>
    <property type="evidence" value="ECO:0007669"/>
    <property type="project" value="UniProtKB-KW"/>
</dbReference>
<gene>
    <name evidence="3" type="ORF">HNO88_003167</name>
</gene>
<dbReference type="CDD" id="cd03134">
    <property type="entry name" value="GATase1_PfpI_like"/>
    <property type="match status" value="1"/>
</dbReference>
<name>A0A7W7NY40_9SPHN</name>